<evidence type="ECO:0000259" key="7">
    <source>
        <dbReference type="Pfam" id="PF00135"/>
    </source>
</evidence>
<dbReference type="PROSITE" id="PS00122">
    <property type="entry name" value="CARBOXYLESTERASE_B_1"/>
    <property type="match status" value="1"/>
</dbReference>
<dbReference type="EC" id="3.1.1.-" evidence="6"/>
<organism evidence="8 9">
    <name type="scientific">Pieris brassicae</name>
    <name type="common">White butterfly</name>
    <name type="synonym">Large white butterfly</name>
    <dbReference type="NCBI Taxonomy" id="7116"/>
    <lineage>
        <taxon>Eukaryota</taxon>
        <taxon>Metazoa</taxon>
        <taxon>Ecdysozoa</taxon>
        <taxon>Arthropoda</taxon>
        <taxon>Hexapoda</taxon>
        <taxon>Insecta</taxon>
        <taxon>Pterygota</taxon>
        <taxon>Neoptera</taxon>
        <taxon>Endopterygota</taxon>
        <taxon>Lepidoptera</taxon>
        <taxon>Glossata</taxon>
        <taxon>Ditrysia</taxon>
        <taxon>Papilionoidea</taxon>
        <taxon>Pieridae</taxon>
        <taxon>Pierinae</taxon>
        <taxon>Pieris</taxon>
    </lineage>
</organism>
<evidence type="ECO:0000256" key="5">
    <source>
        <dbReference type="ARBA" id="ARBA00023180"/>
    </source>
</evidence>
<comment type="caution">
    <text evidence="8">The sequence shown here is derived from an EMBL/GenBank/DDBJ whole genome shotgun (WGS) entry which is preliminary data.</text>
</comment>
<keyword evidence="6" id="KW-0732">Signal</keyword>
<keyword evidence="4" id="KW-1015">Disulfide bond</keyword>
<evidence type="ECO:0000256" key="3">
    <source>
        <dbReference type="ARBA" id="ARBA00022801"/>
    </source>
</evidence>
<evidence type="ECO:0000256" key="1">
    <source>
        <dbReference type="ARBA" id="ARBA00005964"/>
    </source>
</evidence>
<evidence type="ECO:0000256" key="4">
    <source>
        <dbReference type="ARBA" id="ARBA00023157"/>
    </source>
</evidence>
<dbReference type="EMBL" id="CALOZG010000004">
    <property type="protein sequence ID" value="CAH4020581.1"/>
    <property type="molecule type" value="Genomic_DNA"/>
</dbReference>
<keyword evidence="3 6" id="KW-0378">Hydrolase</keyword>
<sequence length="607" mass="68521">MLTENSCVFTLKFLLVPILVCVLEKTYHRFTRPLVLTKNGWVRGLYSSDGDYDMFFGIPYGKVTTENPFGVADSYTKYDGVFEATDNSKNCPQFDDLSNSFGGTLDCLNLNIYVPRGGKKLPVMVYIFGGRFMFGFAGKFVNNTLYGPQHLVRYGVIYAVFNYRLGPYGFLCPGTREVPGNTGLKDQTLAIRWIKDNIEHFGGDVNKITLFGHSSGAISVDHQVHSQPYELFQQVILQSGTSLYPFSVLPANDTLPSIIARKLGYVTDNVDKALKFLSRKNPLDVVKASVSIQYQYTPCIEPRFEGVENIITDYSVNTVPQVKNRRFLIGHTKDEYNFVYAKFPNAYFDTYDMFEEFLSKAFHLNETEMETSVAEVKRFYKVNKVSSLLRENIVNFTSDIVFSNPLLRQMERFVNNGSDKIYYYVFTYYGGRNLHQVINKLRTGGAMHADEVGYIYQSTVLGDISSDDQLMVDRITTLWTNFAKYGYSLDARTVGSGETKTKRCTPAPKLRSETSTYSCAEVNNALYGRINGKGRGAGRVEACAGSSSLARAALAARRSLLEPPQRYQYESALSVDCASDTDLTRDTSVNRVLWVTAIRTRRRFFNG</sequence>
<dbReference type="InterPro" id="IPR050309">
    <property type="entry name" value="Type-B_Carboxylest/Lipase"/>
</dbReference>
<dbReference type="InterPro" id="IPR019826">
    <property type="entry name" value="Carboxylesterase_B_AS"/>
</dbReference>
<feature type="signal peptide" evidence="6">
    <location>
        <begin position="1"/>
        <end position="28"/>
    </location>
</feature>
<name>A0A9P0T9P7_PIEBR</name>
<evidence type="ECO:0000313" key="9">
    <source>
        <dbReference type="Proteomes" id="UP001152562"/>
    </source>
</evidence>
<protein>
    <recommendedName>
        <fullName evidence="6">Carboxylic ester hydrolase</fullName>
        <ecNumber evidence="6">3.1.1.-</ecNumber>
    </recommendedName>
</protein>
<gene>
    <name evidence="8" type="ORF">PIBRA_LOCUS3794</name>
</gene>
<dbReference type="Gene3D" id="3.40.50.1820">
    <property type="entry name" value="alpha/beta hydrolase"/>
    <property type="match status" value="1"/>
</dbReference>
<comment type="similarity">
    <text evidence="1 6">Belongs to the type-B carboxylesterase/lipase family.</text>
</comment>
<accession>A0A9P0T9P7</accession>
<dbReference type="InterPro" id="IPR002018">
    <property type="entry name" value="CarbesteraseB"/>
</dbReference>
<dbReference type="SUPFAM" id="SSF53474">
    <property type="entry name" value="alpha/beta-Hydrolases"/>
    <property type="match status" value="1"/>
</dbReference>
<dbReference type="InterPro" id="IPR029058">
    <property type="entry name" value="AB_hydrolase_fold"/>
</dbReference>
<keyword evidence="9" id="KW-1185">Reference proteome</keyword>
<dbReference type="Pfam" id="PF00135">
    <property type="entry name" value="COesterase"/>
    <property type="match status" value="1"/>
</dbReference>
<evidence type="ECO:0000313" key="8">
    <source>
        <dbReference type="EMBL" id="CAH4020581.1"/>
    </source>
</evidence>
<dbReference type="Proteomes" id="UP001152562">
    <property type="component" value="Unassembled WGS sequence"/>
</dbReference>
<dbReference type="PANTHER" id="PTHR11559">
    <property type="entry name" value="CARBOXYLESTERASE"/>
    <property type="match status" value="1"/>
</dbReference>
<evidence type="ECO:0000256" key="6">
    <source>
        <dbReference type="RuleBase" id="RU361235"/>
    </source>
</evidence>
<reference evidence="8" key="1">
    <citation type="submission" date="2022-05" db="EMBL/GenBank/DDBJ databases">
        <authorList>
            <person name="Okamura Y."/>
        </authorList>
    </citation>
    <scope>NUCLEOTIDE SEQUENCE</scope>
</reference>
<keyword evidence="2" id="KW-0719">Serine esterase</keyword>
<feature type="domain" description="Carboxylesterase type B" evidence="7">
    <location>
        <begin position="33"/>
        <end position="488"/>
    </location>
</feature>
<keyword evidence="5" id="KW-0325">Glycoprotein</keyword>
<dbReference type="GO" id="GO:0052689">
    <property type="term" value="F:carboxylic ester hydrolase activity"/>
    <property type="evidence" value="ECO:0007669"/>
    <property type="project" value="UniProtKB-KW"/>
</dbReference>
<dbReference type="AlphaFoldDB" id="A0A9P0T9P7"/>
<feature type="chain" id="PRO_5040530997" description="Carboxylic ester hydrolase" evidence="6">
    <location>
        <begin position="29"/>
        <end position="607"/>
    </location>
</feature>
<proteinExistence type="inferred from homology"/>
<evidence type="ECO:0000256" key="2">
    <source>
        <dbReference type="ARBA" id="ARBA00022487"/>
    </source>
</evidence>